<sequence>MEPPQSQSISKDLPEPEDDEQDKIIDGCCSCCYDCWASCFDFLFCGDH</sequence>
<reference evidence="2" key="1">
    <citation type="submission" date="2021-01" db="UniProtKB">
        <authorList>
            <consortium name="EnsemblPlants"/>
        </authorList>
    </citation>
    <scope>IDENTIFICATION</scope>
</reference>
<proteinExistence type="predicted"/>
<dbReference type="AlphaFoldDB" id="A0A7N0TAL1"/>
<dbReference type="Proteomes" id="UP000594263">
    <property type="component" value="Unplaced"/>
</dbReference>
<protein>
    <submittedName>
        <fullName evidence="2">Uncharacterized protein</fullName>
    </submittedName>
</protein>
<accession>A0A7N0TAL1</accession>
<dbReference type="EnsemblPlants" id="Kaladp0028s0052.1.v1.1">
    <property type="protein sequence ID" value="Kaladp0028s0052.1.v1.1"/>
    <property type="gene ID" value="Kaladp0028s0052.v1.1"/>
</dbReference>
<evidence type="ECO:0000256" key="1">
    <source>
        <dbReference type="SAM" id="MobiDB-lite"/>
    </source>
</evidence>
<evidence type="ECO:0000313" key="2">
    <source>
        <dbReference type="EnsemblPlants" id="Kaladp0028s0052.1.v1.1"/>
    </source>
</evidence>
<name>A0A7N0TAL1_KALFE</name>
<organism evidence="2 3">
    <name type="scientific">Kalanchoe fedtschenkoi</name>
    <name type="common">Lavender scallops</name>
    <name type="synonym">South American air plant</name>
    <dbReference type="NCBI Taxonomy" id="63787"/>
    <lineage>
        <taxon>Eukaryota</taxon>
        <taxon>Viridiplantae</taxon>
        <taxon>Streptophyta</taxon>
        <taxon>Embryophyta</taxon>
        <taxon>Tracheophyta</taxon>
        <taxon>Spermatophyta</taxon>
        <taxon>Magnoliopsida</taxon>
        <taxon>eudicotyledons</taxon>
        <taxon>Gunneridae</taxon>
        <taxon>Pentapetalae</taxon>
        <taxon>Saxifragales</taxon>
        <taxon>Crassulaceae</taxon>
        <taxon>Kalanchoe</taxon>
    </lineage>
</organism>
<dbReference type="Gramene" id="Kaladp0028s0052.1.v1.1">
    <property type="protein sequence ID" value="Kaladp0028s0052.1.v1.1"/>
    <property type="gene ID" value="Kaladp0028s0052.v1.1"/>
</dbReference>
<feature type="region of interest" description="Disordered" evidence="1">
    <location>
        <begin position="1"/>
        <end position="21"/>
    </location>
</feature>
<feature type="compositionally biased region" description="Polar residues" evidence="1">
    <location>
        <begin position="1"/>
        <end position="10"/>
    </location>
</feature>
<evidence type="ECO:0000313" key="3">
    <source>
        <dbReference type="Proteomes" id="UP000594263"/>
    </source>
</evidence>
<keyword evidence="3" id="KW-1185">Reference proteome</keyword>